<feature type="domain" description="PPIase FKBP-type" evidence="8">
    <location>
        <begin position="91"/>
        <end position="184"/>
    </location>
</feature>
<dbReference type="InterPro" id="IPR046357">
    <property type="entry name" value="PPIase_dom_sf"/>
</dbReference>
<dbReference type="GO" id="GO:0003755">
    <property type="term" value="F:peptidyl-prolyl cis-trans isomerase activity"/>
    <property type="evidence" value="ECO:0007669"/>
    <property type="project" value="UniProtKB-UniRule"/>
</dbReference>
<accession>A0A5M5WMY9</accession>
<evidence type="ECO:0000256" key="2">
    <source>
        <dbReference type="ARBA" id="ARBA00006577"/>
    </source>
</evidence>
<dbReference type="PROSITE" id="PS51257">
    <property type="entry name" value="PROKAR_LIPOPROTEIN"/>
    <property type="match status" value="1"/>
</dbReference>
<dbReference type="Proteomes" id="UP000429838">
    <property type="component" value="Unassembled WGS sequence"/>
</dbReference>
<comment type="catalytic activity">
    <reaction evidence="1 5 6">
        <text>[protein]-peptidylproline (omega=180) = [protein]-peptidylproline (omega=0)</text>
        <dbReference type="Rhea" id="RHEA:16237"/>
        <dbReference type="Rhea" id="RHEA-COMP:10747"/>
        <dbReference type="Rhea" id="RHEA-COMP:10748"/>
        <dbReference type="ChEBI" id="CHEBI:83833"/>
        <dbReference type="ChEBI" id="CHEBI:83834"/>
        <dbReference type="EC" id="5.2.1.8"/>
    </reaction>
</comment>
<comment type="caution">
    <text evidence="11">The sequence shown here is derived from an EMBL/GenBank/DDBJ whole genome shotgun (WGS) entry which is preliminary data.</text>
</comment>
<evidence type="ECO:0000313" key="12">
    <source>
        <dbReference type="Proteomes" id="UP000429838"/>
    </source>
</evidence>
<evidence type="ECO:0000256" key="3">
    <source>
        <dbReference type="ARBA" id="ARBA00023110"/>
    </source>
</evidence>
<evidence type="ECO:0000259" key="8">
    <source>
        <dbReference type="PROSITE" id="PS50059"/>
    </source>
</evidence>
<dbReference type="EMBL" id="VWEQ01000014">
    <property type="protein sequence ID" value="KAA4750707.1"/>
    <property type="molecule type" value="Genomic_DNA"/>
</dbReference>
<proteinExistence type="inferred from homology"/>
<name>A0A5M5WMY9_BACFG</name>
<gene>
    <name evidence="11" type="ORF">F2Z25_16980</name>
    <name evidence="10" type="ORF">F2Z29_07885</name>
    <name evidence="9" type="ORF">F3B44_15865</name>
</gene>
<evidence type="ECO:0000256" key="1">
    <source>
        <dbReference type="ARBA" id="ARBA00000971"/>
    </source>
</evidence>
<sequence length="186" mass="21086">MNKKIYLLPLLLLALIFVSCEETKEAGKYDNWKARGEMFIDSIAAEAAAQTEQTPIAERIYSVLDQVNRNYIYYKKNIDYPPTSNVSPLYTDSVVTNYRMSYFNGDIVQQTFTGKDPDGFSKPVGFTVDKVISGWTWALQQMKVGERWTLYIPWKSGYGSATGPSGDLQPYSTLVYDVQLVEIVSQ</sequence>
<evidence type="ECO:0000256" key="5">
    <source>
        <dbReference type="PROSITE-ProRule" id="PRU00277"/>
    </source>
</evidence>
<protein>
    <recommendedName>
        <fullName evidence="6">Peptidyl-prolyl cis-trans isomerase</fullName>
        <ecNumber evidence="6">5.2.1.8</ecNumber>
    </recommendedName>
</protein>
<keyword evidence="3 5" id="KW-0697">Rotamase</keyword>
<dbReference type="SUPFAM" id="SSF54534">
    <property type="entry name" value="FKBP-like"/>
    <property type="match status" value="1"/>
</dbReference>
<evidence type="ECO:0000313" key="13">
    <source>
        <dbReference type="Proteomes" id="UP000436803"/>
    </source>
</evidence>
<dbReference type="EMBL" id="VWAQ01000015">
    <property type="protein sequence ID" value="KAA5205778.1"/>
    <property type="molecule type" value="Genomic_DNA"/>
</dbReference>
<reference evidence="12 13" key="1">
    <citation type="journal article" date="2019" name="Nat. Med.">
        <title>A library of human gut bacterial isolates paired with longitudinal multiomics data enables mechanistic microbiome research.</title>
        <authorList>
            <person name="Poyet M."/>
            <person name="Groussin M."/>
            <person name="Gibbons S.M."/>
            <person name="Avila-Pacheco J."/>
            <person name="Jiang X."/>
            <person name="Kearney S.M."/>
            <person name="Perrotta A.R."/>
            <person name="Berdy B."/>
            <person name="Zhao S."/>
            <person name="Lieberman T.D."/>
            <person name="Swanson P.K."/>
            <person name="Smith M."/>
            <person name="Roesemann S."/>
            <person name="Alexander J.E."/>
            <person name="Rich S.A."/>
            <person name="Livny J."/>
            <person name="Vlamakis H."/>
            <person name="Clish C."/>
            <person name="Bullock K."/>
            <person name="Deik A."/>
            <person name="Scott J."/>
            <person name="Pierce K.A."/>
            <person name="Xavier R.J."/>
            <person name="Alm E.J."/>
        </authorList>
    </citation>
    <scope>NUCLEOTIDE SEQUENCE [LARGE SCALE GENOMIC DNA]</scope>
    <source>
        <strain evidence="11 12">BIOML-A1</strain>
        <strain evidence="9 14">BIOML-A106</strain>
        <strain evidence="10 13">BIOML-A7</strain>
    </source>
</reference>
<keyword evidence="4 5" id="KW-0413">Isomerase</keyword>
<evidence type="ECO:0000313" key="10">
    <source>
        <dbReference type="EMBL" id="KAA5175333.1"/>
    </source>
</evidence>
<dbReference type="EMBL" id="VWAW01000005">
    <property type="protein sequence ID" value="KAA5175333.1"/>
    <property type="molecule type" value="Genomic_DNA"/>
</dbReference>
<comment type="similarity">
    <text evidence="2 6">Belongs to the FKBP-type PPIase family.</text>
</comment>
<evidence type="ECO:0000313" key="11">
    <source>
        <dbReference type="EMBL" id="KAA5205778.1"/>
    </source>
</evidence>
<keyword evidence="7" id="KW-0732">Signal</keyword>
<feature type="signal peptide" evidence="7">
    <location>
        <begin position="1"/>
        <end position="21"/>
    </location>
</feature>
<dbReference type="InterPro" id="IPR001179">
    <property type="entry name" value="PPIase_FKBP_dom"/>
</dbReference>
<dbReference type="PANTHER" id="PTHR43811:SF19">
    <property type="entry name" value="39 KDA FK506-BINDING NUCLEAR PROTEIN"/>
    <property type="match status" value="1"/>
</dbReference>
<dbReference type="RefSeq" id="WP_005784205.1">
    <property type="nucleotide sequence ID" value="NZ_CP083688.1"/>
</dbReference>
<feature type="chain" id="PRO_5033493076" description="Peptidyl-prolyl cis-trans isomerase" evidence="7">
    <location>
        <begin position="22"/>
        <end position="186"/>
    </location>
</feature>
<dbReference type="EC" id="5.2.1.8" evidence="6"/>
<organism evidence="11 12">
    <name type="scientific">Bacteroides fragilis</name>
    <dbReference type="NCBI Taxonomy" id="817"/>
    <lineage>
        <taxon>Bacteria</taxon>
        <taxon>Pseudomonadati</taxon>
        <taxon>Bacteroidota</taxon>
        <taxon>Bacteroidia</taxon>
        <taxon>Bacteroidales</taxon>
        <taxon>Bacteroidaceae</taxon>
        <taxon>Bacteroides</taxon>
    </lineage>
</organism>
<dbReference type="Proteomes" id="UP000436803">
    <property type="component" value="Unassembled WGS sequence"/>
</dbReference>
<dbReference type="Pfam" id="PF00254">
    <property type="entry name" value="FKBP_C"/>
    <property type="match status" value="1"/>
</dbReference>
<evidence type="ECO:0000313" key="14">
    <source>
        <dbReference type="Proteomes" id="UP000479773"/>
    </source>
</evidence>
<evidence type="ECO:0000256" key="4">
    <source>
        <dbReference type="ARBA" id="ARBA00023235"/>
    </source>
</evidence>
<dbReference type="PROSITE" id="PS50059">
    <property type="entry name" value="FKBP_PPIASE"/>
    <property type="match status" value="1"/>
</dbReference>
<evidence type="ECO:0000256" key="7">
    <source>
        <dbReference type="SAM" id="SignalP"/>
    </source>
</evidence>
<dbReference type="AlphaFoldDB" id="A0A5M5WMY9"/>
<dbReference type="PANTHER" id="PTHR43811">
    <property type="entry name" value="FKBP-TYPE PEPTIDYL-PROLYL CIS-TRANS ISOMERASE FKPA"/>
    <property type="match status" value="1"/>
</dbReference>
<dbReference type="Gene3D" id="3.10.50.40">
    <property type="match status" value="1"/>
</dbReference>
<dbReference type="Proteomes" id="UP000479773">
    <property type="component" value="Unassembled WGS sequence"/>
</dbReference>
<evidence type="ECO:0000256" key="6">
    <source>
        <dbReference type="RuleBase" id="RU003915"/>
    </source>
</evidence>
<evidence type="ECO:0000313" key="9">
    <source>
        <dbReference type="EMBL" id="KAA4750707.1"/>
    </source>
</evidence>